<keyword evidence="2" id="KW-0675">Receptor</keyword>
<evidence type="ECO:0000256" key="1">
    <source>
        <dbReference type="SAM" id="Phobius"/>
    </source>
</evidence>
<evidence type="ECO:0000313" key="3">
    <source>
        <dbReference type="Proteomes" id="UP000188268"/>
    </source>
</evidence>
<dbReference type="Gramene" id="OMO91126">
    <property type="protein sequence ID" value="OMO91126"/>
    <property type="gene ID" value="CCACVL1_07212"/>
</dbReference>
<dbReference type="EMBL" id="AWWV01008358">
    <property type="protein sequence ID" value="OMO91126.1"/>
    <property type="molecule type" value="Genomic_DNA"/>
</dbReference>
<reference evidence="2 3" key="1">
    <citation type="submission" date="2013-09" db="EMBL/GenBank/DDBJ databases">
        <title>Corchorus capsularis genome sequencing.</title>
        <authorList>
            <person name="Alam M."/>
            <person name="Haque M.S."/>
            <person name="Islam M.S."/>
            <person name="Emdad E.M."/>
            <person name="Islam M.M."/>
            <person name="Ahmed B."/>
            <person name="Halim A."/>
            <person name="Hossen Q.M.M."/>
            <person name="Hossain M.Z."/>
            <person name="Ahmed R."/>
            <person name="Khan M.M."/>
            <person name="Islam R."/>
            <person name="Rashid M.M."/>
            <person name="Khan S.A."/>
            <person name="Rahman M.S."/>
            <person name="Alam M."/>
        </authorList>
    </citation>
    <scope>NUCLEOTIDE SEQUENCE [LARGE SCALE GENOMIC DNA]</scope>
    <source>
        <strain evidence="3">cv. CVL-1</strain>
        <tissue evidence="2">Whole seedling</tissue>
    </source>
</reference>
<organism evidence="2 3">
    <name type="scientific">Corchorus capsularis</name>
    <name type="common">Jute</name>
    <dbReference type="NCBI Taxonomy" id="210143"/>
    <lineage>
        <taxon>Eukaryota</taxon>
        <taxon>Viridiplantae</taxon>
        <taxon>Streptophyta</taxon>
        <taxon>Embryophyta</taxon>
        <taxon>Tracheophyta</taxon>
        <taxon>Spermatophyta</taxon>
        <taxon>Magnoliopsida</taxon>
        <taxon>eudicotyledons</taxon>
        <taxon>Gunneridae</taxon>
        <taxon>Pentapetalae</taxon>
        <taxon>rosids</taxon>
        <taxon>malvids</taxon>
        <taxon>Malvales</taxon>
        <taxon>Malvaceae</taxon>
        <taxon>Grewioideae</taxon>
        <taxon>Apeibeae</taxon>
        <taxon>Corchorus</taxon>
    </lineage>
</organism>
<sequence>MEAPLLLASSSVITTLEPSSSNYAPQRYCFLFLSIPTSTETPLETLEPPPGTISLSIAVNSPFCHRLLYFLFFFYAFSLIAFSLRNSTTAPPTATIGDKIHGMVSWPGCRRPLLFLPSVGRSFLFLPTIDLALHLAGINKAN</sequence>
<keyword evidence="1" id="KW-0472">Membrane</keyword>
<dbReference type="AlphaFoldDB" id="A0A1R3J8L4"/>
<keyword evidence="3" id="KW-1185">Reference proteome</keyword>
<name>A0A1R3J8L4_COCAP</name>
<comment type="caution">
    <text evidence="2">The sequence shown here is derived from an EMBL/GenBank/DDBJ whole genome shotgun (WGS) entry which is preliminary data.</text>
</comment>
<feature type="transmembrane region" description="Helical" evidence="1">
    <location>
        <begin position="67"/>
        <end position="84"/>
    </location>
</feature>
<dbReference type="Proteomes" id="UP000188268">
    <property type="component" value="Unassembled WGS sequence"/>
</dbReference>
<gene>
    <name evidence="2" type="ORF">CCACVL1_07212</name>
</gene>
<proteinExistence type="predicted"/>
<keyword evidence="1" id="KW-1133">Transmembrane helix</keyword>
<accession>A0A1R3J8L4</accession>
<keyword evidence="1" id="KW-0812">Transmembrane</keyword>
<evidence type="ECO:0000313" key="2">
    <source>
        <dbReference type="EMBL" id="OMO91126.1"/>
    </source>
</evidence>
<protein>
    <submittedName>
        <fullName evidence="2">Olfactory receptor 4X2-like protein</fullName>
    </submittedName>
</protein>